<dbReference type="PROSITE" id="PS51425">
    <property type="entry name" value="SCD"/>
    <property type="match status" value="1"/>
</dbReference>
<reference evidence="2" key="2">
    <citation type="submission" date="2020-06" db="EMBL/GenBank/DDBJ databases">
        <title>Helianthus annuus Genome sequencing and assembly Release 2.</title>
        <authorList>
            <person name="Gouzy J."/>
            <person name="Langlade N."/>
            <person name="Munos S."/>
        </authorList>
    </citation>
    <scope>NUCLEOTIDE SEQUENCE</scope>
    <source>
        <tissue evidence="2">Leaves</tissue>
    </source>
</reference>
<sequence length="59" mass="6525">MDLEIQMSCIQSLGAWTVSYPSLFLNGQYVHCLGLALSDEVSCIHSVSIVSDKFFLVNN</sequence>
<reference evidence="2" key="1">
    <citation type="journal article" date="2017" name="Nature">
        <title>The sunflower genome provides insights into oil metabolism, flowering and Asterid evolution.</title>
        <authorList>
            <person name="Badouin H."/>
            <person name="Gouzy J."/>
            <person name="Grassa C.J."/>
            <person name="Murat F."/>
            <person name="Staton S.E."/>
            <person name="Cottret L."/>
            <person name="Lelandais-Briere C."/>
            <person name="Owens G.L."/>
            <person name="Carrere S."/>
            <person name="Mayjonade B."/>
            <person name="Legrand L."/>
            <person name="Gill N."/>
            <person name="Kane N.C."/>
            <person name="Bowers J.E."/>
            <person name="Hubner S."/>
            <person name="Bellec A."/>
            <person name="Berard A."/>
            <person name="Berges H."/>
            <person name="Blanchet N."/>
            <person name="Boniface M.C."/>
            <person name="Brunel D."/>
            <person name="Catrice O."/>
            <person name="Chaidir N."/>
            <person name="Claudel C."/>
            <person name="Donnadieu C."/>
            <person name="Faraut T."/>
            <person name="Fievet G."/>
            <person name="Helmstetter N."/>
            <person name="King M."/>
            <person name="Knapp S.J."/>
            <person name="Lai Z."/>
            <person name="Le Paslier M.C."/>
            <person name="Lippi Y."/>
            <person name="Lorenzon L."/>
            <person name="Mandel J.R."/>
            <person name="Marage G."/>
            <person name="Marchand G."/>
            <person name="Marquand E."/>
            <person name="Bret-Mestries E."/>
            <person name="Morien E."/>
            <person name="Nambeesan S."/>
            <person name="Nguyen T."/>
            <person name="Pegot-Espagnet P."/>
            <person name="Pouilly N."/>
            <person name="Raftis F."/>
            <person name="Sallet E."/>
            <person name="Schiex T."/>
            <person name="Thomas J."/>
            <person name="Vandecasteele C."/>
            <person name="Vares D."/>
            <person name="Vear F."/>
            <person name="Vautrin S."/>
            <person name="Crespi M."/>
            <person name="Mangin B."/>
            <person name="Burke J.M."/>
            <person name="Salse J."/>
            <person name="Munos S."/>
            <person name="Vincourt P."/>
            <person name="Rieseberg L.H."/>
            <person name="Langlade N.B."/>
        </authorList>
    </citation>
    <scope>NUCLEOTIDE SEQUENCE</scope>
    <source>
        <tissue evidence="2">Leaves</tissue>
    </source>
</reference>
<evidence type="ECO:0000313" key="3">
    <source>
        <dbReference type="Proteomes" id="UP000215914"/>
    </source>
</evidence>
<protein>
    <submittedName>
        <fullName evidence="2">Stromalin conservative domain-containing protein</fullName>
    </submittedName>
</protein>
<proteinExistence type="predicted"/>
<gene>
    <name evidence="2" type="ORF">HanXRQr2_Chr01g0009701</name>
</gene>
<dbReference type="Proteomes" id="UP000215914">
    <property type="component" value="Unassembled WGS sequence"/>
</dbReference>
<dbReference type="AlphaFoldDB" id="A0A9K3JTG0"/>
<evidence type="ECO:0000259" key="1">
    <source>
        <dbReference type="PROSITE" id="PS51425"/>
    </source>
</evidence>
<dbReference type="EMBL" id="MNCJ02000316">
    <property type="protein sequence ID" value="KAF5821085.1"/>
    <property type="molecule type" value="Genomic_DNA"/>
</dbReference>
<evidence type="ECO:0000313" key="2">
    <source>
        <dbReference type="EMBL" id="KAF5821085.1"/>
    </source>
</evidence>
<accession>A0A9K3JTG0</accession>
<dbReference type="InterPro" id="IPR020839">
    <property type="entry name" value="SCD"/>
</dbReference>
<dbReference type="Gramene" id="mRNA:HanXRQr2_Chr01g0009701">
    <property type="protein sequence ID" value="CDS:HanXRQr2_Chr01g0009701.1"/>
    <property type="gene ID" value="HanXRQr2_Chr01g0009701"/>
</dbReference>
<dbReference type="Pfam" id="PF21581">
    <property type="entry name" value="SCD"/>
    <property type="match status" value="1"/>
</dbReference>
<organism evidence="2 3">
    <name type="scientific">Helianthus annuus</name>
    <name type="common">Common sunflower</name>
    <dbReference type="NCBI Taxonomy" id="4232"/>
    <lineage>
        <taxon>Eukaryota</taxon>
        <taxon>Viridiplantae</taxon>
        <taxon>Streptophyta</taxon>
        <taxon>Embryophyta</taxon>
        <taxon>Tracheophyta</taxon>
        <taxon>Spermatophyta</taxon>
        <taxon>Magnoliopsida</taxon>
        <taxon>eudicotyledons</taxon>
        <taxon>Gunneridae</taxon>
        <taxon>Pentapetalae</taxon>
        <taxon>asterids</taxon>
        <taxon>campanulids</taxon>
        <taxon>Asterales</taxon>
        <taxon>Asteraceae</taxon>
        <taxon>Asteroideae</taxon>
        <taxon>Heliantheae alliance</taxon>
        <taxon>Heliantheae</taxon>
        <taxon>Helianthus</taxon>
    </lineage>
</organism>
<feature type="domain" description="SCD" evidence="1">
    <location>
        <begin position="1"/>
        <end position="59"/>
    </location>
</feature>
<name>A0A9K3JTG0_HELAN</name>
<keyword evidence="3" id="KW-1185">Reference proteome</keyword>
<comment type="caution">
    <text evidence="2">The sequence shown here is derived from an EMBL/GenBank/DDBJ whole genome shotgun (WGS) entry which is preliminary data.</text>
</comment>